<dbReference type="PANTHER" id="PTHR11102:SF160">
    <property type="entry name" value="ERAD-ASSOCIATED E3 UBIQUITIN-PROTEIN LIGASE COMPONENT HRD3"/>
    <property type="match status" value="1"/>
</dbReference>
<dbReference type="InterPro" id="IPR011990">
    <property type="entry name" value="TPR-like_helical_dom_sf"/>
</dbReference>
<gene>
    <name evidence="2" type="ORF">KPL81_20410</name>
</gene>
<dbReference type="Pfam" id="PF08238">
    <property type="entry name" value="Sel1"/>
    <property type="match status" value="5"/>
</dbReference>
<reference evidence="2 3" key="1">
    <citation type="submission" date="2021-07" db="EMBL/GenBank/DDBJ databases">
        <authorList>
            <person name="So Y."/>
        </authorList>
    </citation>
    <scope>NUCLEOTIDE SEQUENCE [LARGE SCALE GENOMIC DNA]</scope>
    <source>
        <strain evidence="2 3">Y3S6</strain>
    </source>
</reference>
<evidence type="ECO:0000313" key="3">
    <source>
        <dbReference type="Proteomes" id="UP000769617"/>
    </source>
</evidence>
<comment type="caution">
    <text evidence="2">The sequence shown here is derived from an EMBL/GenBank/DDBJ whole genome shotgun (WGS) entry which is preliminary data.</text>
</comment>
<keyword evidence="3" id="KW-1185">Reference proteome</keyword>
<dbReference type="PANTHER" id="PTHR11102">
    <property type="entry name" value="SEL-1-LIKE PROTEIN"/>
    <property type="match status" value="1"/>
</dbReference>
<dbReference type="Proteomes" id="UP000769617">
    <property type="component" value="Unassembled WGS sequence"/>
</dbReference>
<evidence type="ECO:0000256" key="1">
    <source>
        <dbReference type="SAM" id="SignalP"/>
    </source>
</evidence>
<dbReference type="SMART" id="SM00671">
    <property type="entry name" value="SEL1"/>
    <property type="match status" value="4"/>
</dbReference>
<dbReference type="EMBL" id="JAHYCA010000010">
    <property type="protein sequence ID" value="MBW6393520.1"/>
    <property type="molecule type" value="Genomic_DNA"/>
</dbReference>
<organism evidence="2 3">
    <name type="scientific">Billgrantia antri</name>
    <dbReference type="NCBI Taxonomy" id="2846777"/>
    <lineage>
        <taxon>Bacteria</taxon>
        <taxon>Pseudomonadati</taxon>
        <taxon>Pseudomonadota</taxon>
        <taxon>Gammaproteobacteria</taxon>
        <taxon>Oceanospirillales</taxon>
        <taxon>Halomonadaceae</taxon>
        <taxon>Billgrantia</taxon>
    </lineage>
</organism>
<evidence type="ECO:0000313" key="2">
    <source>
        <dbReference type="EMBL" id="MBW6393520.1"/>
    </source>
</evidence>
<name>A0ABS6ZTX7_9GAMM</name>
<dbReference type="InterPro" id="IPR050767">
    <property type="entry name" value="Sel1_AlgK"/>
</dbReference>
<keyword evidence="1" id="KW-0732">Signal</keyword>
<feature type="chain" id="PRO_5045364798" evidence="1">
    <location>
        <begin position="19"/>
        <end position="321"/>
    </location>
</feature>
<sequence length="321" mass="36435">MQRLLSIALMLLPISTWALEPEVQAAKEEGLRLWGISEWIEMQPYLEQAADAGDVEAMYYLGEATRLLDRGLSQRAMAWYLQAAEQGDPYAMLRLFQGGACTAGNRCPDGFEDWHHAALNITQPLAEAGDPDAMLAMFHIYRMFEESRRASDWLERAAEAGQPEAQTILGNQILDGRGWYLTNGRRLSAAESWFRKGAEQGHVPAMSGLARVLNEKKDYSSSWDWLVKAAEAGHADRFLSVGWCYFDAEIEERCPPEENPVKGWAMLSILAEKIDNSLLDSFMKENENSLTLEQHHEAQVLVEVWREKELPFSKYPPRFGY</sequence>
<proteinExistence type="predicted"/>
<protein>
    <submittedName>
        <fullName evidence="2">Sel1 repeat family protein</fullName>
    </submittedName>
</protein>
<dbReference type="RefSeq" id="WP_219793687.1">
    <property type="nucleotide sequence ID" value="NZ_JAHYCA010000010.1"/>
</dbReference>
<dbReference type="SUPFAM" id="SSF81901">
    <property type="entry name" value="HCP-like"/>
    <property type="match status" value="1"/>
</dbReference>
<dbReference type="Gene3D" id="1.25.40.10">
    <property type="entry name" value="Tetratricopeptide repeat domain"/>
    <property type="match status" value="2"/>
</dbReference>
<feature type="signal peptide" evidence="1">
    <location>
        <begin position="1"/>
        <end position="18"/>
    </location>
</feature>
<dbReference type="InterPro" id="IPR006597">
    <property type="entry name" value="Sel1-like"/>
</dbReference>
<accession>A0ABS6ZTX7</accession>